<feature type="transmembrane region" description="Helical" evidence="8">
    <location>
        <begin position="151"/>
        <end position="174"/>
    </location>
</feature>
<dbReference type="Gene3D" id="1.20.1250.20">
    <property type="entry name" value="MFS general substrate transporter like domains"/>
    <property type="match status" value="1"/>
</dbReference>
<dbReference type="GO" id="GO:0016020">
    <property type="term" value="C:membrane"/>
    <property type="evidence" value="ECO:0007669"/>
    <property type="project" value="UniProtKB-SubCell"/>
</dbReference>
<dbReference type="InterPro" id="IPR003663">
    <property type="entry name" value="Sugar/inositol_transpt"/>
</dbReference>
<feature type="domain" description="Major facilitator superfamily (MFS) profile" evidence="9">
    <location>
        <begin position="25"/>
        <end position="457"/>
    </location>
</feature>
<dbReference type="SUPFAM" id="SSF103473">
    <property type="entry name" value="MFS general substrate transporter"/>
    <property type="match status" value="1"/>
</dbReference>
<evidence type="ECO:0000259" key="9">
    <source>
        <dbReference type="PROSITE" id="PS50850"/>
    </source>
</evidence>
<keyword evidence="4 8" id="KW-0812">Transmembrane</keyword>
<evidence type="ECO:0000256" key="7">
    <source>
        <dbReference type="RuleBase" id="RU003346"/>
    </source>
</evidence>
<evidence type="ECO:0000256" key="1">
    <source>
        <dbReference type="ARBA" id="ARBA00004141"/>
    </source>
</evidence>
<dbReference type="VEuPathDB" id="FungiDB:BON22_5198"/>
<dbReference type="Pfam" id="PF00083">
    <property type="entry name" value="Sugar_tr"/>
    <property type="match status" value="1"/>
</dbReference>
<dbReference type="PROSITE" id="PS00216">
    <property type="entry name" value="SUGAR_TRANSPORT_1"/>
    <property type="match status" value="1"/>
</dbReference>
<evidence type="ECO:0000256" key="4">
    <source>
        <dbReference type="ARBA" id="ARBA00022692"/>
    </source>
</evidence>
<dbReference type="FunFam" id="1.20.1250.20:FF:000134">
    <property type="entry name" value="MFS sugar transporter protein"/>
    <property type="match status" value="1"/>
</dbReference>
<feature type="transmembrane region" description="Helical" evidence="8">
    <location>
        <begin position="336"/>
        <end position="354"/>
    </location>
</feature>
<dbReference type="PROSITE" id="PS51257">
    <property type="entry name" value="PROKAR_LIPOPROTEIN"/>
    <property type="match status" value="1"/>
</dbReference>
<dbReference type="PANTHER" id="PTHR48022">
    <property type="entry name" value="PLASTIDIC GLUCOSE TRANSPORTER 4"/>
    <property type="match status" value="1"/>
</dbReference>
<keyword evidence="5 8" id="KW-1133">Transmembrane helix</keyword>
<protein>
    <submittedName>
        <fullName evidence="10">High-affinity glucose transporter</fullName>
    </submittedName>
</protein>
<evidence type="ECO:0000256" key="6">
    <source>
        <dbReference type="ARBA" id="ARBA00023136"/>
    </source>
</evidence>
<dbReference type="InterPro" id="IPR005829">
    <property type="entry name" value="Sugar_transporter_CS"/>
</dbReference>
<dbReference type="InterPro" id="IPR036259">
    <property type="entry name" value="MFS_trans_sf"/>
</dbReference>
<dbReference type="PROSITE" id="PS50850">
    <property type="entry name" value="MFS"/>
    <property type="match status" value="1"/>
</dbReference>
<evidence type="ECO:0000256" key="3">
    <source>
        <dbReference type="ARBA" id="ARBA00022448"/>
    </source>
</evidence>
<feature type="transmembrane region" description="Helical" evidence="8">
    <location>
        <begin position="409"/>
        <end position="428"/>
    </location>
</feature>
<gene>
    <name evidence="10" type="ORF">BON22_5198</name>
</gene>
<sequence length="498" mass="55411">MSTKDQFDLLPRLCPKTETKLLVVLVFTAIAGCSTMGYDSMMMSSLIAVEQFTGYFDVNDVTMGLLNAGVWAGQMVACFFMAYVSDRFGRKKTILYSSILSMIAVAIQTASQNIGMFVFSRFLLGIGIILSCSAGPVLISELAPPNIRGLLCGLYFCMFQVGAIIATAVTYGTVNIDNTWAWRLPSLLQLVPSACVIALLPFTPESPRWKLMKGDVEYATQVLRILSKNEEENIATVQEIQGALLFEQESAAAWREVLTFSKPMIRRFIIGLSLAWLTEMGGSSVGSYYLTVLLKQAGIKSNDRVLQINMISACWNLVVCVAGAFFFDKLGRKKQAFISLSGMIVCFLCLGGFIKKYSTSDNVHGQYATIFWMFLFNAFYAFCYTPLLDIYIPEIFPTRIRVKGLAIQRFFDSGFGLMASFVLSIAMNRLGWKFYIINACYDVLFLPIIYFIWVETKQLSLEQIGEKLGDVKIVDIEGADSSSIGDLEQVSETVSLKK</sequence>
<dbReference type="AlphaFoldDB" id="A0A1V2KZJ4"/>
<feature type="transmembrane region" description="Helical" evidence="8">
    <location>
        <begin position="310"/>
        <end position="327"/>
    </location>
</feature>
<comment type="subcellular location">
    <subcellularLocation>
        <location evidence="1">Membrane</location>
        <topology evidence="1">Multi-pass membrane protein</topology>
    </subcellularLocation>
</comment>
<feature type="transmembrane region" description="Helical" evidence="8">
    <location>
        <begin position="268"/>
        <end position="290"/>
    </location>
</feature>
<feature type="transmembrane region" description="Helical" evidence="8">
    <location>
        <begin position="117"/>
        <end position="139"/>
    </location>
</feature>
<evidence type="ECO:0000256" key="2">
    <source>
        <dbReference type="ARBA" id="ARBA00010992"/>
    </source>
</evidence>
<name>A0A1V2KZJ4_CYBFA</name>
<dbReference type="InterPro" id="IPR050360">
    <property type="entry name" value="MFS_Sugar_Transporters"/>
</dbReference>
<keyword evidence="3 7" id="KW-0813">Transport</keyword>
<dbReference type="PANTHER" id="PTHR48022:SF64">
    <property type="entry name" value="MAJOR FACILITATOR SUPERFAMILY (MFS) PROFILE DOMAIN-CONTAINING PROTEIN"/>
    <property type="match status" value="1"/>
</dbReference>
<keyword evidence="11" id="KW-1185">Reference proteome</keyword>
<dbReference type="Proteomes" id="UP000189513">
    <property type="component" value="Unassembled WGS sequence"/>
</dbReference>
<keyword evidence="10" id="KW-0762">Sugar transport</keyword>
<dbReference type="InterPro" id="IPR005828">
    <property type="entry name" value="MFS_sugar_transport-like"/>
</dbReference>
<dbReference type="OMA" id="LFQGFYA"/>
<keyword evidence="6 8" id="KW-0472">Membrane</keyword>
<feature type="transmembrane region" description="Helical" evidence="8">
    <location>
        <begin position="434"/>
        <end position="453"/>
    </location>
</feature>
<dbReference type="GO" id="GO:0005351">
    <property type="term" value="F:carbohydrate:proton symporter activity"/>
    <property type="evidence" value="ECO:0007669"/>
    <property type="project" value="TreeGrafter"/>
</dbReference>
<organism evidence="10 11">
    <name type="scientific">Cyberlindnera fabianii</name>
    <name type="common">Yeast</name>
    <name type="synonym">Hansenula fabianii</name>
    <dbReference type="NCBI Taxonomy" id="36022"/>
    <lineage>
        <taxon>Eukaryota</taxon>
        <taxon>Fungi</taxon>
        <taxon>Dikarya</taxon>
        <taxon>Ascomycota</taxon>
        <taxon>Saccharomycotina</taxon>
        <taxon>Saccharomycetes</taxon>
        <taxon>Phaffomycetales</taxon>
        <taxon>Phaffomycetaceae</taxon>
        <taxon>Cyberlindnera</taxon>
    </lineage>
</organism>
<evidence type="ECO:0000256" key="8">
    <source>
        <dbReference type="SAM" id="Phobius"/>
    </source>
</evidence>
<evidence type="ECO:0000256" key="5">
    <source>
        <dbReference type="ARBA" id="ARBA00022989"/>
    </source>
</evidence>
<accession>A0A1V2KZJ4</accession>
<reference evidence="11" key="1">
    <citation type="journal article" date="2017" name="Genome Announc.">
        <title>Genome sequences of Cyberlindnera fabianii 65, Pichia kudriavzevii 129, and Saccharomyces cerevisiae 131 isolated from fermented masau fruits in Zimbabwe.</title>
        <authorList>
            <person name="van Rijswijck I.M.H."/>
            <person name="Derks M.F.L."/>
            <person name="Abee T."/>
            <person name="de Ridder D."/>
            <person name="Smid E.J."/>
        </authorList>
    </citation>
    <scope>NUCLEOTIDE SEQUENCE [LARGE SCALE GENOMIC DNA]</scope>
    <source>
        <strain evidence="11">65</strain>
    </source>
</reference>
<feature type="transmembrane region" description="Helical" evidence="8">
    <location>
        <begin position="366"/>
        <end position="388"/>
    </location>
</feature>
<dbReference type="NCBIfam" id="TIGR00879">
    <property type="entry name" value="SP"/>
    <property type="match status" value="1"/>
</dbReference>
<feature type="transmembrane region" description="Helical" evidence="8">
    <location>
        <begin position="21"/>
        <end position="41"/>
    </location>
</feature>
<comment type="caution">
    <text evidence="10">The sequence shown here is derived from an EMBL/GenBank/DDBJ whole genome shotgun (WGS) entry which is preliminary data.</text>
</comment>
<proteinExistence type="inferred from homology"/>
<feature type="transmembrane region" description="Helical" evidence="8">
    <location>
        <begin position="61"/>
        <end position="82"/>
    </location>
</feature>
<evidence type="ECO:0000313" key="11">
    <source>
        <dbReference type="Proteomes" id="UP000189513"/>
    </source>
</evidence>
<evidence type="ECO:0000313" key="10">
    <source>
        <dbReference type="EMBL" id="ONH64920.1"/>
    </source>
</evidence>
<dbReference type="InterPro" id="IPR020846">
    <property type="entry name" value="MFS_dom"/>
</dbReference>
<dbReference type="STRING" id="36022.A0A1V2KZJ4"/>
<comment type="similarity">
    <text evidence="2 7">Belongs to the major facilitator superfamily. Sugar transporter (TC 2.A.1.1) family.</text>
</comment>
<dbReference type="EMBL" id="MPUK01000015">
    <property type="protein sequence ID" value="ONH64920.1"/>
    <property type="molecule type" value="Genomic_DNA"/>
</dbReference>